<protein>
    <submittedName>
        <fullName evidence="1">Asparaginase</fullName>
    </submittedName>
</protein>
<name>A0A7S8C288_9HYPH</name>
<dbReference type="Pfam" id="PF06089">
    <property type="entry name" value="Asparaginase_II"/>
    <property type="match status" value="1"/>
</dbReference>
<sequence length="347" mass="35847">MVNPVTVEVTRGGIVESRHRGALAIVDSHGRLVAGLGDIEVPVFPRSAIKAFQALPLVENGAADAFGFTPAEIALACASHGGEPAHVETARGMLAKLGLDESALECGAHWPTWPKAARDLAHEGLEPGALHNNCSGKHAGMLAVARHAGVAHRGYVRRDHAVQRGIADVIADMCGAATLSAPCGTDGCSVPTWALPLGALARGFARLASGEGLSPARAEAARRIVEAVRGNPFMVAGTRRFCTRLMEAVPRAFVKTGAEGVFCGAVPHAGLGLAVKCDDGASRAAEVTTAAALASLPVWSDGERRVLESFAAVELRNWNEIHVGDIRLSEEAAALLKAAAGAPSDQA</sequence>
<proteinExistence type="predicted"/>
<dbReference type="AlphaFoldDB" id="A0A7S8C288"/>
<dbReference type="PANTHER" id="PTHR42110">
    <property type="entry name" value="L-ASPARAGINASE, PUTATIVE (AFU_ORTHOLOGUE AFUA_3G11890)-RELATED"/>
    <property type="match status" value="1"/>
</dbReference>
<evidence type="ECO:0000313" key="1">
    <source>
        <dbReference type="EMBL" id="QPC42033.1"/>
    </source>
</evidence>
<organism evidence="1 2">
    <name type="scientific">Kaustia mangrovi</name>
    <dbReference type="NCBI Taxonomy" id="2593653"/>
    <lineage>
        <taxon>Bacteria</taxon>
        <taxon>Pseudomonadati</taxon>
        <taxon>Pseudomonadota</taxon>
        <taxon>Alphaproteobacteria</taxon>
        <taxon>Hyphomicrobiales</taxon>
        <taxon>Parvibaculaceae</taxon>
        <taxon>Kaustia</taxon>
    </lineage>
</organism>
<evidence type="ECO:0000313" key="2">
    <source>
        <dbReference type="Proteomes" id="UP000593594"/>
    </source>
</evidence>
<dbReference type="KEGG" id="kmn:HW532_04500"/>
<keyword evidence="2" id="KW-1185">Reference proteome</keyword>
<gene>
    <name evidence="1" type="ORF">HW532_04500</name>
</gene>
<dbReference type="PANTHER" id="PTHR42110:SF1">
    <property type="entry name" value="L-ASPARAGINASE, PUTATIVE (AFU_ORTHOLOGUE AFUA_3G11890)-RELATED"/>
    <property type="match status" value="1"/>
</dbReference>
<dbReference type="RefSeq" id="WP_213163261.1">
    <property type="nucleotide sequence ID" value="NZ_CP058214.1"/>
</dbReference>
<accession>A0A7S8C288</accession>
<dbReference type="Proteomes" id="UP000593594">
    <property type="component" value="Chromosome"/>
</dbReference>
<dbReference type="EMBL" id="CP058214">
    <property type="protein sequence ID" value="QPC42033.1"/>
    <property type="molecule type" value="Genomic_DNA"/>
</dbReference>
<reference evidence="1 2" key="1">
    <citation type="submission" date="2020-06" db="EMBL/GenBank/DDBJ databases">
        <title>Genome sequence of 2 isolates from Red Sea Mangroves.</title>
        <authorList>
            <person name="Sefrji F."/>
            <person name="Michoud G."/>
            <person name="Merlino G."/>
            <person name="Daffonchio D."/>
        </authorList>
    </citation>
    <scope>NUCLEOTIDE SEQUENCE [LARGE SCALE GENOMIC DNA]</scope>
    <source>
        <strain evidence="1 2">R1DC25</strain>
    </source>
</reference>
<dbReference type="InterPro" id="IPR010349">
    <property type="entry name" value="Asparaginase_II"/>
</dbReference>